<proteinExistence type="predicted"/>
<organism evidence="2 3">
    <name type="scientific">Platanthera zijinensis</name>
    <dbReference type="NCBI Taxonomy" id="2320716"/>
    <lineage>
        <taxon>Eukaryota</taxon>
        <taxon>Viridiplantae</taxon>
        <taxon>Streptophyta</taxon>
        <taxon>Embryophyta</taxon>
        <taxon>Tracheophyta</taxon>
        <taxon>Spermatophyta</taxon>
        <taxon>Magnoliopsida</taxon>
        <taxon>Liliopsida</taxon>
        <taxon>Asparagales</taxon>
        <taxon>Orchidaceae</taxon>
        <taxon>Orchidoideae</taxon>
        <taxon>Orchideae</taxon>
        <taxon>Orchidinae</taxon>
        <taxon>Platanthera</taxon>
    </lineage>
</organism>
<evidence type="ECO:0000256" key="1">
    <source>
        <dbReference type="SAM" id="MobiDB-lite"/>
    </source>
</evidence>
<evidence type="ECO:0000313" key="2">
    <source>
        <dbReference type="EMBL" id="KAK8928347.1"/>
    </source>
</evidence>
<keyword evidence="3" id="KW-1185">Reference proteome</keyword>
<dbReference type="Proteomes" id="UP001418222">
    <property type="component" value="Unassembled WGS sequence"/>
</dbReference>
<dbReference type="EMBL" id="JBBWWQ010000015">
    <property type="protein sequence ID" value="KAK8928347.1"/>
    <property type="molecule type" value="Genomic_DNA"/>
</dbReference>
<evidence type="ECO:0000313" key="3">
    <source>
        <dbReference type="Proteomes" id="UP001418222"/>
    </source>
</evidence>
<reference evidence="2 3" key="1">
    <citation type="journal article" date="2022" name="Nat. Plants">
        <title>Genomes of leafy and leafless Platanthera orchids illuminate the evolution of mycoheterotrophy.</title>
        <authorList>
            <person name="Li M.H."/>
            <person name="Liu K.W."/>
            <person name="Li Z."/>
            <person name="Lu H.C."/>
            <person name="Ye Q.L."/>
            <person name="Zhang D."/>
            <person name="Wang J.Y."/>
            <person name="Li Y.F."/>
            <person name="Zhong Z.M."/>
            <person name="Liu X."/>
            <person name="Yu X."/>
            <person name="Liu D.K."/>
            <person name="Tu X.D."/>
            <person name="Liu B."/>
            <person name="Hao Y."/>
            <person name="Liao X.Y."/>
            <person name="Jiang Y.T."/>
            <person name="Sun W.H."/>
            <person name="Chen J."/>
            <person name="Chen Y.Q."/>
            <person name="Ai Y."/>
            <person name="Zhai J.W."/>
            <person name="Wu S.S."/>
            <person name="Zhou Z."/>
            <person name="Hsiao Y.Y."/>
            <person name="Wu W.L."/>
            <person name="Chen Y.Y."/>
            <person name="Lin Y.F."/>
            <person name="Hsu J.L."/>
            <person name="Li C.Y."/>
            <person name="Wang Z.W."/>
            <person name="Zhao X."/>
            <person name="Zhong W.Y."/>
            <person name="Ma X.K."/>
            <person name="Ma L."/>
            <person name="Huang J."/>
            <person name="Chen G.Z."/>
            <person name="Huang M.Z."/>
            <person name="Huang L."/>
            <person name="Peng D.H."/>
            <person name="Luo Y.B."/>
            <person name="Zou S.Q."/>
            <person name="Chen S.P."/>
            <person name="Lan S."/>
            <person name="Tsai W.C."/>
            <person name="Van de Peer Y."/>
            <person name="Liu Z.J."/>
        </authorList>
    </citation>
    <scope>NUCLEOTIDE SEQUENCE [LARGE SCALE GENOMIC DNA]</scope>
    <source>
        <strain evidence="2">Lor287</strain>
    </source>
</reference>
<feature type="region of interest" description="Disordered" evidence="1">
    <location>
        <begin position="1"/>
        <end position="37"/>
    </location>
</feature>
<feature type="region of interest" description="Disordered" evidence="1">
    <location>
        <begin position="49"/>
        <end position="72"/>
    </location>
</feature>
<dbReference type="AlphaFoldDB" id="A0AAP0FZK3"/>
<protein>
    <submittedName>
        <fullName evidence="2">Uncharacterized protein</fullName>
    </submittedName>
</protein>
<name>A0AAP0FZK3_9ASPA</name>
<sequence>MVAGSPETASPTAVPLPDDSPHLNRGGGGGGRPGRWLDGWEIAWKSYRKLGDPDGRQEPAPTEYGAHGGGTV</sequence>
<accession>A0AAP0FZK3</accession>
<comment type="caution">
    <text evidence="2">The sequence shown here is derived from an EMBL/GenBank/DDBJ whole genome shotgun (WGS) entry which is preliminary data.</text>
</comment>
<gene>
    <name evidence="2" type="ORF">KSP39_PZI017779</name>
</gene>